<keyword evidence="2" id="KW-1185">Reference proteome</keyword>
<dbReference type="Pfam" id="PF05947">
    <property type="entry name" value="T6SS_TssF"/>
    <property type="match status" value="1"/>
</dbReference>
<reference evidence="1 2" key="1">
    <citation type="submission" date="2018-05" db="EMBL/GenBank/DDBJ databases">
        <title>Genomic Encyclopedia of Type Strains, Phase IV (KMG-V): Genome sequencing to study the core and pangenomes of soil and plant-associated prokaryotes.</title>
        <authorList>
            <person name="Whitman W."/>
        </authorList>
    </citation>
    <scope>NUCLEOTIDE SEQUENCE [LARGE SCALE GENOMIC DNA]</scope>
    <source>
        <strain evidence="1 2">SCZa-39</strain>
    </source>
</reference>
<dbReference type="PIRSF" id="PIRSF028304">
    <property type="entry name" value="UCP028304"/>
    <property type="match status" value="1"/>
</dbReference>
<dbReference type="EMBL" id="QEOB01000004">
    <property type="protein sequence ID" value="PVX85172.1"/>
    <property type="molecule type" value="Genomic_DNA"/>
</dbReference>
<evidence type="ECO:0000313" key="1">
    <source>
        <dbReference type="EMBL" id="PVX85172.1"/>
    </source>
</evidence>
<dbReference type="PANTHER" id="PTHR35370:SF1">
    <property type="entry name" value="TYPE VI SECRETION SYSTEM COMPONENT TSSF1"/>
    <property type="match status" value="1"/>
</dbReference>
<name>A0ABX5KRF7_9BURK</name>
<comment type="caution">
    <text evidence="1">The sequence shown here is derived from an EMBL/GenBank/DDBJ whole genome shotgun (WGS) entry which is preliminary data.</text>
</comment>
<dbReference type="Proteomes" id="UP000245712">
    <property type="component" value="Unassembled WGS sequence"/>
</dbReference>
<gene>
    <name evidence="1" type="ORF">C7402_104416</name>
</gene>
<dbReference type="RefSeq" id="WP_116610723.1">
    <property type="nucleotide sequence ID" value="NZ_QEOB01000004.1"/>
</dbReference>
<dbReference type="PANTHER" id="PTHR35370">
    <property type="entry name" value="CYTOPLASMIC PROTEIN-RELATED-RELATED"/>
    <property type="match status" value="1"/>
</dbReference>
<proteinExistence type="predicted"/>
<organism evidence="1 2">
    <name type="scientific">Paraburkholderia unamae</name>
    <dbReference type="NCBI Taxonomy" id="219649"/>
    <lineage>
        <taxon>Bacteria</taxon>
        <taxon>Pseudomonadati</taxon>
        <taxon>Pseudomonadota</taxon>
        <taxon>Betaproteobacteria</taxon>
        <taxon>Burkholderiales</taxon>
        <taxon>Burkholderiaceae</taxon>
        <taxon>Paraburkholderia</taxon>
    </lineage>
</organism>
<dbReference type="NCBIfam" id="TIGR03359">
    <property type="entry name" value="VI_chp_6"/>
    <property type="match status" value="1"/>
</dbReference>
<protein>
    <submittedName>
        <fullName evidence="1">Type VI secretion system protein ImpG</fullName>
    </submittedName>
</protein>
<dbReference type="InterPro" id="IPR010272">
    <property type="entry name" value="T6SS_TssF"/>
</dbReference>
<sequence length="591" mass="65113">MAETVSDDILHYYKRELAYLRHEGADFAARYPKVAARLGLHGAESLDPHTERLIEASAFLAARVHRDLDQTFPQVASALLENVCPSLVQPVPSMTIAQFELDPSQGKVTAGFPVPRHTGLHARAETGDVCRFRTAWDTTLWPLRIADASLGDDATLRLHLACEAGVHCNELELDSLRIHLHGDWMTTMPLYELLAPGVSDIALREPNGAAVPLRRAAWCEVGYAPEHAVLPLPPHAQPAYGLMQEYFAFPRKFHFFDLLLPDGLPVAGPGCEIVLRLNGSPRGLAAIGAQHFRLGCTPVVNLFAQTSEPIAIDHRHYEYRLVADRQREAVTEIHSVVSVVASDPTRASAETIPSFAAADYTDAHAGANGATPCWVARRERSLRGDIAGTDTYLSFVDAGPRWRSPQGPVVYANVLCTNRRLAQQLSVGARMSVERAAPNVRVRCLYEPTAQRTPPLGSETLWRLVSLLTLNHQSLVSGATGRRQVQDLLRLFASDRAREQDQIRGLKSLHARSVNAHLGTEAWRGYCRGTEVAVEFDADAFVGGSPLLMGAVLARFFALYTSINSFVRLVVRRGDETWKQWEPMTGCQPLV</sequence>
<evidence type="ECO:0000313" key="2">
    <source>
        <dbReference type="Proteomes" id="UP000245712"/>
    </source>
</evidence>
<accession>A0ABX5KRF7</accession>